<dbReference type="RefSeq" id="WP_011639934.1">
    <property type="nucleotide sequence ID" value="NC_008346.1"/>
</dbReference>
<dbReference type="PROSITE" id="PS00871">
    <property type="entry name" value="CLPAB_2"/>
    <property type="match status" value="1"/>
</dbReference>
<feature type="coiled-coil region" evidence="11">
    <location>
        <begin position="84"/>
        <end position="111"/>
    </location>
</feature>
<dbReference type="InterPro" id="IPR036628">
    <property type="entry name" value="Clp_N_dom_sf"/>
</dbReference>
<evidence type="ECO:0000256" key="8">
    <source>
        <dbReference type="ARBA" id="ARBA00026057"/>
    </source>
</evidence>
<comment type="subunit">
    <text evidence="11">Homohexamer; The oligomerization is ATP-dependent.</text>
</comment>
<dbReference type="InterPro" id="IPR041546">
    <property type="entry name" value="ClpA/ClpB_AAA_lid"/>
</dbReference>
<dbReference type="Pfam" id="PF10431">
    <property type="entry name" value="ClpB_D2-small"/>
    <property type="match status" value="1"/>
</dbReference>
<dbReference type="PROSITE" id="PS00870">
    <property type="entry name" value="CLPAB_1"/>
    <property type="match status" value="1"/>
</dbReference>
<dbReference type="NCBIfam" id="TIGR03346">
    <property type="entry name" value="chaperone_ClpB"/>
    <property type="match status" value="1"/>
</dbReference>
<keyword evidence="3 9" id="KW-0677">Repeat</keyword>
<dbReference type="InterPro" id="IPR017730">
    <property type="entry name" value="Chaperonin_ClpB"/>
</dbReference>
<dbReference type="eggNOG" id="COG0542">
    <property type="taxonomic scope" value="Bacteria"/>
</dbReference>
<dbReference type="Pfam" id="PF02861">
    <property type="entry name" value="Clp_N"/>
    <property type="match status" value="1"/>
</dbReference>
<dbReference type="GO" id="GO:0034605">
    <property type="term" value="P:cellular response to heat"/>
    <property type="evidence" value="ECO:0007669"/>
    <property type="project" value="TreeGrafter"/>
</dbReference>
<dbReference type="Pfam" id="PF00004">
    <property type="entry name" value="AAA"/>
    <property type="match status" value="1"/>
</dbReference>
<dbReference type="Proteomes" id="UP000001968">
    <property type="component" value="Chromosome"/>
</dbReference>
<comment type="function">
    <text evidence="11">Part of a stress-induced multi-chaperone system, it is involved in the recovery of the cell from heat-induced damage, in cooperation with DnaK, DnaJ and GrpE.</text>
</comment>
<dbReference type="PANTHER" id="PTHR11638:SF18">
    <property type="entry name" value="HEAT SHOCK PROTEIN 104"/>
    <property type="match status" value="1"/>
</dbReference>
<dbReference type="InterPro" id="IPR003959">
    <property type="entry name" value="ATPase_AAA_core"/>
</dbReference>
<feature type="domain" description="Clp R" evidence="12">
    <location>
        <begin position="3"/>
        <end position="147"/>
    </location>
</feature>
<protein>
    <recommendedName>
        <fullName evidence="11">Chaperone protein ClpB</fullName>
    </recommendedName>
</protein>
<comment type="similarity">
    <text evidence="2 10">Belongs to the ClpA/ClpB family.</text>
</comment>
<dbReference type="InterPro" id="IPR019489">
    <property type="entry name" value="Clp_ATPase_C"/>
</dbReference>
<dbReference type="PROSITE" id="PS51903">
    <property type="entry name" value="CLP_R"/>
    <property type="match status" value="1"/>
</dbReference>
<dbReference type="Gene3D" id="1.10.8.60">
    <property type="match status" value="1"/>
</dbReference>
<keyword evidence="4 10" id="KW-0547">Nucleotide-binding</keyword>
<keyword evidence="6 11" id="KW-0175">Coiled coil</keyword>
<evidence type="ECO:0000256" key="2">
    <source>
        <dbReference type="ARBA" id="ARBA00008675"/>
    </source>
</evidence>
<reference evidence="14" key="1">
    <citation type="journal article" date="2010" name="Environ. Microbiol.">
        <title>The genome of Syntrophomonas wolfei: new insights into syntrophic metabolism and biohydrogen production.</title>
        <authorList>
            <person name="Sieber J.R."/>
            <person name="Sims D.R."/>
            <person name="Han C."/>
            <person name="Kim E."/>
            <person name="Lykidis A."/>
            <person name="Lapidus A.L."/>
            <person name="McDonnald E."/>
            <person name="Rohlin L."/>
            <person name="Culley D.E."/>
            <person name="Gunsalus R."/>
            <person name="McInerney M.J."/>
        </authorList>
    </citation>
    <scope>NUCLEOTIDE SEQUENCE [LARGE SCALE GENOMIC DNA]</scope>
    <source>
        <strain evidence="14">DSM 2245B / Goettingen</strain>
    </source>
</reference>
<evidence type="ECO:0000256" key="1">
    <source>
        <dbReference type="ARBA" id="ARBA00004496"/>
    </source>
</evidence>
<keyword evidence="11" id="KW-0963">Cytoplasm</keyword>
<dbReference type="CDD" id="cd00009">
    <property type="entry name" value="AAA"/>
    <property type="match status" value="1"/>
</dbReference>
<evidence type="ECO:0000256" key="5">
    <source>
        <dbReference type="ARBA" id="ARBA00022840"/>
    </source>
</evidence>
<dbReference type="Pfam" id="PF07724">
    <property type="entry name" value="AAA_2"/>
    <property type="match status" value="1"/>
</dbReference>
<dbReference type="Pfam" id="PF17871">
    <property type="entry name" value="AAA_lid_9"/>
    <property type="match status" value="1"/>
</dbReference>
<dbReference type="KEGG" id="swo:Swol_0493"/>
<evidence type="ECO:0000256" key="4">
    <source>
        <dbReference type="ARBA" id="ARBA00022741"/>
    </source>
</evidence>
<dbReference type="HOGENOM" id="CLU_005070_4_0_9"/>
<dbReference type="Gene3D" id="1.10.1780.10">
    <property type="entry name" value="Clp, N-terminal domain"/>
    <property type="match status" value="1"/>
</dbReference>
<comment type="subunit">
    <text evidence="8">Homohexamer. The oligomerization is ATP-dependent.</text>
</comment>
<accession>Q0AZM6</accession>
<dbReference type="AlphaFoldDB" id="Q0AZM6"/>
<dbReference type="GO" id="GO:0016887">
    <property type="term" value="F:ATP hydrolysis activity"/>
    <property type="evidence" value="ECO:0007669"/>
    <property type="project" value="InterPro"/>
</dbReference>
<dbReference type="SUPFAM" id="SSF81923">
    <property type="entry name" value="Double Clp-N motif"/>
    <property type="match status" value="1"/>
</dbReference>
<dbReference type="STRING" id="335541.Swol_0493"/>
<dbReference type="EMBL" id="CP000448">
    <property type="protein sequence ID" value="ABI67828.1"/>
    <property type="molecule type" value="Genomic_DNA"/>
</dbReference>
<dbReference type="InterPro" id="IPR004176">
    <property type="entry name" value="Clp_R_N"/>
</dbReference>
<keyword evidence="11" id="KW-0346">Stress response</keyword>
<sequence length="864" mass="97152">MNMERLTQKSRQALLAAQNLALEKRQQEVQGKHLMMALLEQESGLVPRLLQQAGISIPAFTQQLGQRLDKIPSVYGYEGSVYLSGSLGRVLNRAEKEAQELKDDYISVEHLLLALLEEGEPDLKDLLQKAGLTREGIFQVLHGIRGSQRVSSDNPEDSYEALERYSRDLTRLAREGKLDPVIGRDEEIRRTIEILSRRTKNNPVLIGEPGVGKTAIAEGLARRIVARDVPEGLKDKRLLALDMGSLVAGAKYRGEFEERLKAVLKEVEDSAGQVILFIDELHTVVGAGAAEGAMDASNLLKPMLARGELRAIGATTISEYRKHIEKDAALERRFQPIMVNPPSVEDTISILRGLKERYEVHHGVRIQDSALVAAAVLSDRYISDRFLPDKAIDLMDEAAARLRTEIDSMPAELDEITRRIMQLEIEAAALGKEKDEASRERLEDLLKELQDLKSEAEVMQAQWQAEKEAISRVGQLKRDIEDCRYEMEKAEREYDLNRIAELKYGRLNELERKLKAEEELLAGKEKHSALIKEEVDEEDIARVVSRWTGIQVSRLMEGEKEKLMNLEEILHQRVVGQEEAVNAVADAVIRSRSGLKDPNRPAGSFIFMGPTGVGKTELSKALAEALFDDEKNIIRLDMSEYMEKHSVARLIGAPPGYVGYEEGGQLTEAIRRKPYSVILFDEIEKAHSDVFNILLQILDDGRLTDGKGRVVDFRNSIVIMTSNIGSQEILNFQQAGGDYEDMKNRVLGLLRLNFRPEFLNRLDEIIVFHALGAEQIKEIAEILLQKLALRFRQNTRASLEWDEKALDYLAEKGYDPAYGARPLKRLIQHEIETALSRAMVKGEIRNEGEVIISAEGGKIALKIG</sequence>
<gene>
    <name evidence="11" type="primary">clpB</name>
    <name evidence="13" type="ordered locus">Swol_0493</name>
</gene>
<name>Q0AZM6_SYNWW</name>
<dbReference type="PRINTS" id="PR00300">
    <property type="entry name" value="CLPPROTEASEA"/>
</dbReference>
<evidence type="ECO:0000256" key="9">
    <source>
        <dbReference type="PROSITE-ProRule" id="PRU01251"/>
    </source>
</evidence>
<keyword evidence="14" id="KW-1185">Reference proteome</keyword>
<dbReference type="InterPro" id="IPR003593">
    <property type="entry name" value="AAA+_ATPase"/>
</dbReference>
<dbReference type="FunFam" id="3.40.50.300:FF:000025">
    <property type="entry name" value="ATP-dependent Clp protease subunit"/>
    <property type="match status" value="1"/>
</dbReference>
<dbReference type="GO" id="GO:0042026">
    <property type="term" value="P:protein refolding"/>
    <property type="evidence" value="ECO:0007669"/>
    <property type="project" value="UniProtKB-UniRule"/>
</dbReference>
<dbReference type="GO" id="GO:0005524">
    <property type="term" value="F:ATP binding"/>
    <property type="evidence" value="ECO:0007669"/>
    <property type="project" value="UniProtKB-UniRule"/>
</dbReference>
<evidence type="ECO:0000313" key="14">
    <source>
        <dbReference type="Proteomes" id="UP000001968"/>
    </source>
</evidence>
<keyword evidence="5 10" id="KW-0067">ATP-binding</keyword>
<dbReference type="FunFam" id="3.40.50.300:FF:000120">
    <property type="entry name" value="ATP-dependent chaperone ClpB"/>
    <property type="match status" value="1"/>
</dbReference>
<dbReference type="InterPro" id="IPR018368">
    <property type="entry name" value="ClpA/B_CS1"/>
</dbReference>
<dbReference type="InterPro" id="IPR001270">
    <property type="entry name" value="ClpA/B"/>
</dbReference>
<feature type="coiled-coil region" evidence="11">
    <location>
        <begin position="413"/>
        <end position="527"/>
    </location>
</feature>
<dbReference type="InterPro" id="IPR027417">
    <property type="entry name" value="P-loop_NTPase"/>
</dbReference>
<comment type="subcellular location">
    <subcellularLocation>
        <location evidence="1 11">Cytoplasm</location>
    </subcellularLocation>
</comment>
<dbReference type="SMART" id="SM00382">
    <property type="entry name" value="AAA"/>
    <property type="match status" value="2"/>
</dbReference>
<dbReference type="PANTHER" id="PTHR11638">
    <property type="entry name" value="ATP-DEPENDENT CLP PROTEASE"/>
    <property type="match status" value="1"/>
</dbReference>
<dbReference type="FunFam" id="3.40.50.300:FF:000010">
    <property type="entry name" value="Chaperone clpB 1, putative"/>
    <property type="match status" value="1"/>
</dbReference>
<dbReference type="GO" id="GO:0005737">
    <property type="term" value="C:cytoplasm"/>
    <property type="evidence" value="ECO:0007669"/>
    <property type="project" value="UniProtKB-SubCell"/>
</dbReference>
<evidence type="ECO:0000313" key="13">
    <source>
        <dbReference type="EMBL" id="ABI67828.1"/>
    </source>
</evidence>
<dbReference type="InterPro" id="IPR050130">
    <property type="entry name" value="ClpA_ClpB"/>
</dbReference>
<evidence type="ECO:0000256" key="11">
    <source>
        <dbReference type="RuleBase" id="RU362034"/>
    </source>
</evidence>
<evidence type="ECO:0000256" key="3">
    <source>
        <dbReference type="ARBA" id="ARBA00022737"/>
    </source>
</evidence>
<dbReference type="SMART" id="SM01086">
    <property type="entry name" value="ClpB_D2-small"/>
    <property type="match status" value="1"/>
</dbReference>
<proteinExistence type="inferred from homology"/>
<organism evidence="13 14">
    <name type="scientific">Syntrophomonas wolfei subsp. wolfei (strain DSM 2245B / Goettingen)</name>
    <dbReference type="NCBI Taxonomy" id="335541"/>
    <lineage>
        <taxon>Bacteria</taxon>
        <taxon>Bacillati</taxon>
        <taxon>Bacillota</taxon>
        <taxon>Clostridia</taxon>
        <taxon>Eubacteriales</taxon>
        <taxon>Syntrophomonadaceae</taxon>
        <taxon>Syntrophomonas</taxon>
    </lineage>
</organism>
<keyword evidence="7 10" id="KW-0143">Chaperone</keyword>
<dbReference type="CDD" id="cd19499">
    <property type="entry name" value="RecA-like_ClpB_Hsp104-like"/>
    <property type="match status" value="1"/>
</dbReference>
<dbReference type="SUPFAM" id="SSF52540">
    <property type="entry name" value="P-loop containing nucleoside triphosphate hydrolases"/>
    <property type="match status" value="2"/>
</dbReference>
<evidence type="ECO:0000259" key="12">
    <source>
        <dbReference type="PROSITE" id="PS51903"/>
    </source>
</evidence>
<dbReference type="Gene3D" id="3.40.50.300">
    <property type="entry name" value="P-loop containing nucleotide triphosphate hydrolases"/>
    <property type="match status" value="3"/>
</dbReference>
<evidence type="ECO:0000256" key="10">
    <source>
        <dbReference type="RuleBase" id="RU004432"/>
    </source>
</evidence>
<evidence type="ECO:0000256" key="6">
    <source>
        <dbReference type="ARBA" id="ARBA00023054"/>
    </source>
</evidence>
<evidence type="ECO:0000256" key="7">
    <source>
        <dbReference type="ARBA" id="ARBA00023186"/>
    </source>
</evidence>
<dbReference type="InterPro" id="IPR028299">
    <property type="entry name" value="ClpA/B_CS2"/>
</dbReference>
<dbReference type="OrthoDB" id="9803641at2"/>